<dbReference type="InterPro" id="IPR017907">
    <property type="entry name" value="Znf_RING_CS"/>
</dbReference>
<dbReference type="InterPro" id="IPR001841">
    <property type="entry name" value="Znf_RING"/>
</dbReference>
<evidence type="ECO:0000256" key="12">
    <source>
        <dbReference type="SAM" id="MobiDB-lite"/>
    </source>
</evidence>
<name>A0A9Q1Q853_9CARY</name>
<dbReference type="EC" id="2.3.2.27" evidence="11"/>
<dbReference type="CDD" id="cd16745">
    <property type="entry name" value="RING-HC_AtRMA-like"/>
    <property type="match status" value="1"/>
</dbReference>
<feature type="region of interest" description="Disordered" evidence="12">
    <location>
        <begin position="91"/>
        <end position="120"/>
    </location>
</feature>
<evidence type="ECO:0000256" key="7">
    <source>
        <dbReference type="ARBA" id="ARBA00022786"/>
    </source>
</evidence>
<proteinExistence type="predicted"/>
<evidence type="ECO:0000256" key="11">
    <source>
        <dbReference type="RuleBase" id="RU369090"/>
    </source>
</evidence>
<evidence type="ECO:0000256" key="3">
    <source>
        <dbReference type="ARBA" id="ARBA00004906"/>
    </source>
</evidence>
<feature type="region of interest" description="Disordered" evidence="12">
    <location>
        <begin position="1"/>
        <end position="21"/>
    </location>
</feature>
<evidence type="ECO:0000256" key="2">
    <source>
        <dbReference type="ARBA" id="ARBA00004308"/>
    </source>
</evidence>
<keyword evidence="8 11" id="KW-0862">Zinc</keyword>
<dbReference type="InterPro" id="IPR045103">
    <property type="entry name" value="RNF5/RNF185-like"/>
</dbReference>
<dbReference type="PROSITE" id="PS00518">
    <property type="entry name" value="ZF_RING_1"/>
    <property type="match status" value="1"/>
</dbReference>
<keyword evidence="4 11" id="KW-0808">Transferase</keyword>
<dbReference type="SUPFAM" id="SSF57850">
    <property type="entry name" value="RING/U-box"/>
    <property type="match status" value="1"/>
</dbReference>
<evidence type="ECO:0000256" key="8">
    <source>
        <dbReference type="ARBA" id="ARBA00022833"/>
    </source>
</evidence>
<feature type="transmembrane region" description="Helical" evidence="11">
    <location>
        <begin position="208"/>
        <end position="230"/>
    </location>
</feature>
<keyword evidence="11" id="KW-0256">Endoplasmic reticulum</keyword>
<keyword evidence="6 10" id="KW-0863">Zinc-finger</keyword>
<comment type="catalytic activity">
    <reaction evidence="1 11">
        <text>S-ubiquitinyl-[E2 ubiquitin-conjugating enzyme]-L-cysteine + [acceptor protein]-L-lysine = [E2 ubiquitin-conjugating enzyme]-L-cysteine + N(6)-ubiquitinyl-[acceptor protein]-L-lysine.</text>
        <dbReference type="EC" id="2.3.2.27"/>
    </reaction>
</comment>
<dbReference type="EMBL" id="JAKOGI010000680">
    <property type="protein sequence ID" value="KAJ8431580.1"/>
    <property type="molecule type" value="Genomic_DNA"/>
</dbReference>
<keyword evidence="11" id="KW-0812">Transmembrane</keyword>
<comment type="subcellular location">
    <subcellularLocation>
        <location evidence="2">Endomembrane system</location>
    </subcellularLocation>
    <subcellularLocation>
        <location evidence="11">Endoplasmic reticulum membrane</location>
        <topology evidence="11">Single-pass type IV membrane protein</topology>
    </subcellularLocation>
</comment>
<protein>
    <recommendedName>
        <fullName evidence="11">E3 ubiquitin-protein ligase RMA</fullName>
        <ecNumber evidence="11">2.3.2.27</ecNumber>
    </recommendedName>
    <alternativeName>
        <fullName evidence="11">Protein RING membrane-anchor</fullName>
    </alternativeName>
    <alternativeName>
        <fullName evidence="11">RING-type E3 ubiquitin transferase RMA</fullName>
    </alternativeName>
</protein>
<evidence type="ECO:0000256" key="5">
    <source>
        <dbReference type="ARBA" id="ARBA00022723"/>
    </source>
</evidence>
<evidence type="ECO:0000256" key="6">
    <source>
        <dbReference type="ARBA" id="ARBA00022771"/>
    </source>
</evidence>
<keyword evidence="5 11" id="KW-0479">Metal-binding</keyword>
<feature type="domain" description="RING-type" evidence="13">
    <location>
        <begin position="31"/>
        <end position="72"/>
    </location>
</feature>
<evidence type="ECO:0000256" key="9">
    <source>
        <dbReference type="ARBA" id="ARBA00023136"/>
    </source>
</evidence>
<dbReference type="InterPro" id="IPR013083">
    <property type="entry name" value="Znf_RING/FYVE/PHD"/>
</dbReference>
<evidence type="ECO:0000313" key="14">
    <source>
        <dbReference type="EMBL" id="KAJ8431580.1"/>
    </source>
</evidence>
<dbReference type="SMART" id="SM00184">
    <property type="entry name" value="RING"/>
    <property type="match status" value="1"/>
</dbReference>
<dbReference type="Proteomes" id="UP001153076">
    <property type="component" value="Unassembled WGS sequence"/>
</dbReference>
<evidence type="ECO:0000259" key="13">
    <source>
        <dbReference type="PROSITE" id="PS50089"/>
    </source>
</evidence>
<gene>
    <name evidence="14" type="ORF">Cgig2_025622</name>
</gene>
<dbReference type="GO" id="GO:0061630">
    <property type="term" value="F:ubiquitin protein ligase activity"/>
    <property type="evidence" value="ECO:0007669"/>
    <property type="project" value="UniProtKB-UniRule"/>
</dbReference>
<dbReference type="GO" id="GO:0008270">
    <property type="term" value="F:zinc ion binding"/>
    <property type="evidence" value="ECO:0007669"/>
    <property type="project" value="UniProtKB-KW"/>
</dbReference>
<dbReference type="PROSITE" id="PS50089">
    <property type="entry name" value="ZF_RING_2"/>
    <property type="match status" value="1"/>
</dbReference>
<dbReference type="GO" id="GO:0006511">
    <property type="term" value="P:ubiquitin-dependent protein catabolic process"/>
    <property type="evidence" value="ECO:0007669"/>
    <property type="project" value="UniProtKB-UniRule"/>
</dbReference>
<reference evidence="14" key="1">
    <citation type="submission" date="2022-04" db="EMBL/GenBank/DDBJ databases">
        <title>Carnegiea gigantea Genome sequencing and assembly v2.</title>
        <authorList>
            <person name="Copetti D."/>
            <person name="Sanderson M.J."/>
            <person name="Burquez A."/>
            <person name="Wojciechowski M.F."/>
        </authorList>
    </citation>
    <scope>NUCLEOTIDE SEQUENCE</scope>
    <source>
        <strain evidence="14">SGP5-SGP5p</strain>
        <tissue evidence="14">Aerial part</tissue>
    </source>
</reference>
<evidence type="ECO:0000256" key="10">
    <source>
        <dbReference type="PROSITE-ProRule" id="PRU00175"/>
    </source>
</evidence>
<dbReference type="PANTHER" id="PTHR12313">
    <property type="entry name" value="E3 UBIQUITIN-PROTEIN LIGASE RNF5-RELATED"/>
    <property type="match status" value="1"/>
</dbReference>
<accession>A0A9Q1Q853</accession>
<comment type="pathway">
    <text evidence="3 11">Protein modification; protein ubiquitination.</text>
</comment>
<comment type="function">
    <text evidence="11">E3 ubiquitin-protein ligase.</text>
</comment>
<dbReference type="InterPro" id="IPR018957">
    <property type="entry name" value="Znf_C3HC4_RING-type"/>
</dbReference>
<dbReference type="Pfam" id="PF00097">
    <property type="entry name" value="zf-C3HC4"/>
    <property type="match status" value="1"/>
</dbReference>
<evidence type="ECO:0000256" key="1">
    <source>
        <dbReference type="ARBA" id="ARBA00000900"/>
    </source>
</evidence>
<evidence type="ECO:0000256" key="4">
    <source>
        <dbReference type="ARBA" id="ARBA00022679"/>
    </source>
</evidence>
<keyword evidence="7 11" id="KW-0833">Ubl conjugation pathway</keyword>
<evidence type="ECO:0000313" key="15">
    <source>
        <dbReference type="Proteomes" id="UP001153076"/>
    </source>
</evidence>
<dbReference type="GO" id="GO:0005789">
    <property type="term" value="C:endoplasmic reticulum membrane"/>
    <property type="evidence" value="ECO:0007669"/>
    <property type="project" value="UniProtKB-SubCell"/>
</dbReference>
<dbReference type="AlphaFoldDB" id="A0A9Q1Q853"/>
<keyword evidence="15" id="KW-1185">Reference proteome</keyword>
<comment type="domain">
    <text evidence="11">The RING-type zinc finger domain is responsible for E3 ligase activity.</text>
</comment>
<keyword evidence="11" id="KW-1133">Transmembrane helix</keyword>
<sequence>MGGGLEESTSNSTSSSGKEGSNINETGDFECNICFELAQDPVVTLCGHLFCWPCLCKWLHLHSQSQECPVCKALICENELIPLYGRGKPAIDPRSQSVPGVDVPSRPSGRRPETAPPPDHSYFSSLGFGFLGAFMPMASATFGNMTMSAGFGGLFPSLSSFQLNGFPEVTMYGAAQAHGFTYGYSQTVEGAHDHGVQSHGQDSLLQNLLFILLFFVLLTFLLPGSLSCYWDGGGAKEGMMAVGIARRGGRVTLGAGGMVGIGGKVAFGRAEAAGRGSRVPSFGRVVAARGRTAAPGSGGMALGCGRLPGAGSGGQVVACGSFGTAAIGGSVAPGYVGSARIGGMLIFGMGGIRGSSVWRRFCATKVIWKHEISRERIADKKKQCLEVAVLGEGN</sequence>
<organism evidence="14 15">
    <name type="scientific">Carnegiea gigantea</name>
    <dbReference type="NCBI Taxonomy" id="171969"/>
    <lineage>
        <taxon>Eukaryota</taxon>
        <taxon>Viridiplantae</taxon>
        <taxon>Streptophyta</taxon>
        <taxon>Embryophyta</taxon>
        <taxon>Tracheophyta</taxon>
        <taxon>Spermatophyta</taxon>
        <taxon>Magnoliopsida</taxon>
        <taxon>eudicotyledons</taxon>
        <taxon>Gunneridae</taxon>
        <taxon>Pentapetalae</taxon>
        <taxon>Caryophyllales</taxon>
        <taxon>Cactineae</taxon>
        <taxon>Cactaceae</taxon>
        <taxon>Cactoideae</taxon>
        <taxon>Echinocereeae</taxon>
        <taxon>Carnegiea</taxon>
    </lineage>
</organism>
<comment type="caution">
    <text evidence="14">The sequence shown here is derived from an EMBL/GenBank/DDBJ whole genome shotgun (WGS) entry which is preliminary data.</text>
</comment>
<dbReference type="Gene3D" id="3.30.40.10">
    <property type="entry name" value="Zinc/RING finger domain, C3HC4 (zinc finger)"/>
    <property type="match status" value="1"/>
</dbReference>
<keyword evidence="9 11" id="KW-0472">Membrane</keyword>
<dbReference type="OrthoDB" id="6270329at2759"/>